<evidence type="ECO:0000256" key="5">
    <source>
        <dbReference type="ARBA" id="ARBA00022989"/>
    </source>
</evidence>
<dbReference type="InterPro" id="IPR005150">
    <property type="entry name" value="Cellulose_synth"/>
</dbReference>
<keyword evidence="8" id="KW-0961">Cell wall biogenesis/degradation</keyword>
<evidence type="ECO:0000256" key="2">
    <source>
        <dbReference type="ARBA" id="ARBA00022676"/>
    </source>
</evidence>
<evidence type="ECO:0000256" key="4">
    <source>
        <dbReference type="ARBA" id="ARBA00022692"/>
    </source>
</evidence>
<comment type="function">
    <text evidence="9">Thought to be a Golgi-localized beta-glycan synthase that polymerize the backbones of noncellulosic polysaccharides (hemicelluloses) of plant cell wall.</text>
</comment>
<dbReference type="Pfam" id="PF03552">
    <property type="entry name" value="Cellulose_synt"/>
    <property type="match status" value="2"/>
</dbReference>
<evidence type="ECO:0000256" key="8">
    <source>
        <dbReference type="ARBA" id="ARBA00023316"/>
    </source>
</evidence>
<dbReference type="GO" id="GO:0071555">
    <property type="term" value="P:cell wall organization"/>
    <property type="evidence" value="ECO:0007669"/>
    <property type="project" value="UniProtKB-KW"/>
</dbReference>
<dbReference type="Gene3D" id="3.90.550.10">
    <property type="entry name" value="Spore Coat Polysaccharide Biosynthesis Protein SpsA, Chain A"/>
    <property type="match status" value="1"/>
</dbReference>
<keyword evidence="3" id="KW-0808">Transferase</keyword>
<accession>A0A2C9UF90</accession>
<comment type="caution">
    <text evidence="11">The sequence shown here is derived from an EMBL/GenBank/DDBJ whole genome shotgun (WGS) entry which is preliminary data.</text>
</comment>
<dbReference type="InterPro" id="IPR029044">
    <property type="entry name" value="Nucleotide-diphossugar_trans"/>
</dbReference>
<protein>
    <recommendedName>
        <fullName evidence="13">Cellulose synthase-like protein D4</fullName>
    </recommendedName>
</protein>
<gene>
    <name evidence="11" type="ORF">MANES_15G107550v8</name>
</gene>
<dbReference type="Gene3D" id="3.30.40.10">
    <property type="entry name" value="Zinc/RING finger domain, C3HC4 (zinc finger)"/>
    <property type="match status" value="1"/>
</dbReference>
<evidence type="ECO:0000256" key="1">
    <source>
        <dbReference type="ARBA" id="ARBA00004653"/>
    </source>
</evidence>
<dbReference type="AlphaFoldDB" id="A0A2C9UF90"/>
<keyword evidence="7" id="KW-0472">Membrane</keyword>
<dbReference type="SUPFAM" id="SSF53448">
    <property type="entry name" value="Nucleotide-diphospho-sugar transferases"/>
    <property type="match status" value="1"/>
</dbReference>
<keyword evidence="4" id="KW-0812">Transmembrane</keyword>
<evidence type="ECO:0008006" key="13">
    <source>
        <dbReference type="Google" id="ProtNLM"/>
    </source>
</evidence>
<dbReference type="InterPro" id="IPR013083">
    <property type="entry name" value="Znf_RING/FYVE/PHD"/>
</dbReference>
<keyword evidence="2" id="KW-0328">Glycosyltransferase</keyword>
<keyword evidence="12" id="KW-1185">Reference proteome</keyword>
<dbReference type="GO" id="GO:0030244">
    <property type="term" value="P:cellulose biosynthetic process"/>
    <property type="evidence" value="ECO:0007669"/>
    <property type="project" value="InterPro"/>
</dbReference>
<sequence length="157" mass="17978">MIESVHVIIEGPDKDKEKEKVRFSFAGKVIRFFKNNLLVVKILLNRYEIRRVLMDTVSSVNILILNIFNKLDLDKSNLVRVSYPLVGLGDKIVAVMGTISLPLVLGDEKYRRELYAEFMMIDIPLTYNMILGCSILNYHGIVINMGAMYIKLPTPEE</sequence>
<keyword evidence="5" id="KW-1133">Transmembrane helix</keyword>
<evidence type="ECO:0000256" key="10">
    <source>
        <dbReference type="ARBA" id="ARBA00061286"/>
    </source>
</evidence>
<evidence type="ECO:0000313" key="12">
    <source>
        <dbReference type="Proteomes" id="UP000091857"/>
    </source>
</evidence>
<dbReference type="GO" id="GO:0009833">
    <property type="term" value="P:plant-type primary cell wall biogenesis"/>
    <property type="evidence" value="ECO:0000318"/>
    <property type="project" value="GO_Central"/>
</dbReference>
<dbReference type="Proteomes" id="UP000091857">
    <property type="component" value="Chromosome 15"/>
</dbReference>
<comment type="subcellular location">
    <subcellularLocation>
        <location evidence="1">Golgi apparatus membrane</location>
        <topology evidence="1">Multi-pass membrane protein</topology>
    </subcellularLocation>
</comment>
<keyword evidence="6" id="KW-0333">Golgi apparatus</keyword>
<evidence type="ECO:0000256" key="7">
    <source>
        <dbReference type="ARBA" id="ARBA00023136"/>
    </source>
</evidence>
<evidence type="ECO:0000256" key="3">
    <source>
        <dbReference type="ARBA" id="ARBA00022679"/>
    </source>
</evidence>
<dbReference type="FunFam" id="3.30.40.10:FF:000229">
    <property type="entry name" value="Cellulose synthase-like protein D3"/>
    <property type="match status" value="1"/>
</dbReference>
<dbReference type="GO" id="GO:0016760">
    <property type="term" value="F:cellulose synthase (UDP-forming) activity"/>
    <property type="evidence" value="ECO:0007669"/>
    <property type="project" value="InterPro"/>
</dbReference>
<dbReference type="GO" id="GO:0005886">
    <property type="term" value="C:plasma membrane"/>
    <property type="evidence" value="ECO:0000318"/>
    <property type="project" value="GO_Central"/>
</dbReference>
<evidence type="ECO:0000313" key="11">
    <source>
        <dbReference type="EMBL" id="OAY29052.2"/>
    </source>
</evidence>
<organism evidence="11 12">
    <name type="scientific">Manihot esculenta</name>
    <name type="common">Cassava</name>
    <name type="synonym">Jatropha manihot</name>
    <dbReference type="NCBI Taxonomy" id="3983"/>
    <lineage>
        <taxon>Eukaryota</taxon>
        <taxon>Viridiplantae</taxon>
        <taxon>Streptophyta</taxon>
        <taxon>Embryophyta</taxon>
        <taxon>Tracheophyta</taxon>
        <taxon>Spermatophyta</taxon>
        <taxon>Magnoliopsida</taxon>
        <taxon>eudicotyledons</taxon>
        <taxon>Gunneridae</taxon>
        <taxon>Pentapetalae</taxon>
        <taxon>rosids</taxon>
        <taxon>fabids</taxon>
        <taxon>Malpighiales</taxon>
        <taxon>Euphorbiaceae</taxon>
        <taxon>Crotonoideae</taxon>
        <taxon>Manihoteae</taxon>
        <taxon>Manihot</taxon>
    </lineage>
</organism>
<dbReference type="EMBL" id="CM004401">
    <property type="protein sequence ID" value="OAY29052.2"/>
    <property type="molecule type" value="Genomic_DNA"/>
</dbReference>
<name>A0A2C9UF90_MANES</name>
<dbReference type="SUPFAM" id="SSF57850">
    <property type="entry name" value="RING/U-box"/>
    <property type="match status" value="1"/>
</dbReference>
<dbReference type="FunFam" id="3.90.550.10:FF:000089">
    <property type="entry name" value="Cellulose synthase-like protein D4"/>
    <property type="match status" value="1"/>
</dbReference>
<comment type="similarity">
    <text evidence="10">Belongs to the glycosyltransferase 2 family. Plant cellulose synthase-like D subfamily.</text>
</comment>
<evidence type="ECO:0000256" key="9">
    <source>
        <dbReference type="ARBA" id="ARBA00037405"/>
    </source>
</evidence>
<dbReference type="PANTHER" id="PTHR13301">
    <property type="entry name" value="X-BOX TRANSCRIPTION FACTOR-RELATED"/>
    <property type="match status" value="1"/>
</dbReference>
<proteinExistence type="inferred from homology"/>
<evidence type="ECO:0000256" key="6">
    <source>
        <dbReference type="ARBA" id="ARBA00023034"/>
    </source>
</evidence>
<dbReference type="Pfam" id="PF14570">
    <property type="entry name" value="zf-RING_4"/>
    <property type="match status" value="1"/>
</dbReference>
<dbReference type="GO" id="GO:0000139">
    <property type="term" value="C:Golgi membrane"/>
    <property type="evidence" value="ECO:0007669"/>
    <property type="project" value="UniProtKB-SubCell"/>
</dbReference>
<dbReference type="STRING" id="3983.A0A2C9UF90"/>
<reference evidence="12" key="1">
    <citation type="journal article" date="2016" name="Nat. Biotechnol.">
        <title>Sequencing wild and cultivated cassava and related species reveals extensive interspecific hybridization and genetic diversity.</title>
        <authorList>
            <person name="Bredeson J.V."/>
            <person name="Lyons J.B."/>
            <person name="Prochnik S.E."/>
            <person name="Wu G.A."/>
            <person name="Ha C.M."/>
            <person name="Edsinger-Gonzales E."/>
            <person name="Grimwood J."/>
            <person name="Schmutz J."/>
            <person name="Rabbi I.Y."/>
            <person name="Egesi C."/>
            <person name="Nauluvula P."/>
            <person name="Lebot V."/>
            <person name="Ndunguru J."/>
            <person name="Mkamilo G."/>
            <person name="Bart R.S."/>
            <person name="Setter T.L."/>
            <person name="Gleadow R.M."/>
            <person name="Kulakow P."/>
            <person name="Ferguson M.E."/>
            <person name="Rounsley S."/>
            <person name="Rokhsar D.S."/>
        </authorList>
    </citation>
    <scope>NUCLEOTIDE SEQUENCE [LARGE SCALE GENOMIC DNA]</scope>
    <source>
        <strain evidence="12">cv. AM560-2</strain>
    </source>
</reference>